<gene>
    <name evidence="3" type="ORF">Pma05_20480</name>
</gene>
<keyword evidence="2" id="KW-0812">Transmembrane</keyword>
<keyword evidence="2" id="KW-1133">Transmembrane helix</keyword>
<reference evidence="3 4" key="1">
    <citation type="submission" date="2021-01" db="EMBL/GenBank/DDBJ databases">
        <title>Whole genome shotgun sequence of Plantactinospora mayteni NBRC 109088.</title>
        <authorList>
            <person name="Komaki H."/>
            <person name="Tamura T."/>
        </authorList>
    </citation>
    <scope>NUCLEOTIDE SEQUENCE [LARGE SCALE GENOMIC DNA]</scope>
    <source>
        <strain evidence="3 4">NBRC 109088</strain>
    </source>
</reference>
<name>A0ABQ4EL97_9ACTN</name>
<feature type="compositionally biased region" description="Gly residues" evidence="1">
    <location>
        <begin position="224"/>
        <end position="234"/>
    </location>
</feature>
<organism evidence="3 4">
    <name type="scientific">Plantactinospora mayteni</name>
    <dbReference type="NCBI Taxonomy" id="566021"/>
    <lineage>
        <taxon>Bacteria</taxon>
        <taxon>Bacillati</taxon>
        <taxon>Actinomycetota</taxon>
        <taxon>Actinomycetes</taxon>
        <taxon>Micromonosporales</taxon>
        <taxon>Micromonosporaceae</taxon>
        <taxon>Plantactinospora</taxon>
    </lineage>
</organism>
<protein>
    <submittedName>
        <fullName evidence="3">Uncharacterized protein</fullName>
    </submittedName>
</protein>
<keyword evidence="2" id="KW-0472">Membrane</keyword>
<dbReference type="EMBL" id="BONX01000010">
    <property type="protein sequence ID" value="GIG95475.1"/>
    <property type="molecule type" value="Genomic_DNA"/>
</dbReference>
<feature type="transmembrane region" description="Helical" evidence="2">
    <location>
        <begin position="64"/>
        <end position="85"/>
    </location>
</feature>
<evidence type="ECO:0000313" key="3">
    <source>
        <dbReference type="EMBL" id="GIG95475.1"/>
    </source>
</evidence>
<dbReference type="RefSeq" id="WP_203857064.1">
    <property type="nucleotide sequence ID" value="NZ_BAAAZQ010000007.1"/>
</dbReference>
<evidence type="ECO:0000256" key="2">
    <source>
        <dbReference type="SAM" id="Phobius"/>
    </source>
</evidence>
<sequence length="234" mass="24223">MNDSTRPERQVAGLARVRDEELAGLESGAAARALLASIVAEPDRPARPAPIPAHRWPARPARRLVLAAAALVVMTVAVVAGPSLLPDRMGNATSYANSAIEIRQEGDWFVARIKDPLADRSRYVEAFRAVGKDVEIELVPVSPRLVGVRIQAGGNGSGQVRASSELVSSGPTPVDCAVTPANCTLVIRISTDTTGTVRYRVGRAALPGEPTQDPVVSSGVPALPGGGGDGGTGN</sequence>
<feature type="region of interest" description="Disordered" evidence="1">
    <location>
        <begin position="205"/>
        <end position="234"/>
    </location>
</feature>
<proteinExistence type="predicted"/>
<comment type="caution">
    <text evidence="3">The sequence shown here is derived from an EMBL/GenBank/DDBJ whole genome shotgun (WGS) entry which is preliminary data.</text>
</comment>
<evidence type="ECO:0000313" key="4">
    <source>
        <dbReference type="Proteomes" id="UP000621500"/>
    </source>
</evidence>
<accession>A0ABQ4EL97</accession>
<keyword evidence="4" id="KW-1185">Reference proteome</keyword>
<dbReference type="Proteomes" id="UP000621500">
    <property type="component" value="Unassembled WGS sequence"/>
</dbReference>
<evidence type="ECO:0000256" key="1">
    <source>
        <dbReference type="SAM" id="MobiDB-lite"/>
    </source>
</evidence>